<keyword evidence="2" id="KW-0460">Magnesium</keyword>
<dbReference type="STRING" id="8932.A0A2I0LYA0"/>
<organism evidence="5 6">
    <name type="scientific">Columba livia</name>
    <name type="common">Rock dove</name>
    <dbReference type="NCBI Taxonomy" id="8932"/>
    <lineage>
        <taxon>Eukaryota</taxon>
        <taxon>Metazoa</taxon>
        <taxon>Chordata</taxon>
        <taxon>Craniata</taxon>
        <taxon>Vertebrata</taxon>
        <taxon>Euteleostomi</taxon>
        <taxon>Archelosauria</taxon>
        <taxon>Archosauria</taxon>
        <taxon>Dinosauria</taxon>
        <taxon>Saurischia</taxon>
        <taxon>Theropoda</taxon>
        <taxon>Coelurosauria</taxon>
        <taxon>Aves</taxon>
        <taxon>Neognathae</taxon>
        <taxon>Neoaves</taxon>
        <taxon>Columbimorphae</taxon>
        <taxon>Columbiformes</taxon>
        <taxon>Columbidae</taxon>
        <taxon>Columba</taxon>
    </lineage>
</organism>
<evidence type="ECO:0000256" key="2">
    <source>
        <dbReference type="ARBA" id="ARBA00022842"/>
    </source>
</evidence>
<dbReference type="GO" id="GO:0050124">
    <property type="term" value="F:N-acylneuraminate-9-phosphatase activity"/>
    <property type="evidence" value="ECO:0007669"/>
    <property type="project" value="TreeGrafter"/>
</dbReference>
<dbReference type="PANTHER" id="PTHR46470:SF3">
    <property type="entry name" value="N-ACYLNEURAMINATE-9-PHOSPHATASE"/>
    <property type="match status" value="1"/>
</dbReference>
<keyword evidence="4" id="KW-0732">Signal</keyword>
<dbReference type="GO" id="GO:0046380">
    <property type="term" value="P:N-acetylneuraminate biosynthetic process"/>
    <property type="evidence" value="ECO:0007669"/>
    <property type="project" value="TreeGrafter"/>
</dbReference>
<proteinExistence type="predicted"/>
<comment type="caution">
    <text evidence="5">The sequence shown here is derived from an EMBL/GenBank/DDBJ whole genome shotgun (WGS) entry which is preliminary data.</text>
</comment>
<dbReference type="PANTHER" id="PTHR46470">
    <property type="entry name" value="N-ACYLNEURAMINATE-9-PHOSPHATASE"/>
    <property type="match status" value="1"/>
</dbReference>
<dbReference type="InterPro" id="IPR051400">
    <property type="entry name" value="HAD-like_hydrolase"/>
</dbReference>
<feature type="region of interest" description="Disordered" evidence="3">
    <location>
        <begin position="60"/>
        <end position="86"/>
    </location>
</feature>
<dbReference type="Gene3D" id="1.20.120.710">
    <property type="entry name" value="Haloacid dehalogenase hydrolase-like domain"/>
    <property type="match status" value="1"/>
</dbReference>
<evidence type="ECO:0000313" key="5">
    <source>
        <dbReference type="EMBL" id="PKK22399.1"/>
    </source>
</evidence>
<evidence type="ECO:0000256" key="3">
    <source>
        <dbReference type="SAM" id="MobiDB-lite"/>
    </source>
</evidence>
<accession>A0A2I0LYA0</accession>
<keyword evidence="1" id="KW-0378">Hydrolase</keyword>
<gene>
    <name evidence="5" type="primary">NANP</name>
    <name evidence="5" type="ORF">A306_00010426</name>
</gene>
<evidence type="ECO:0000313" key="6">
    <source>
        <dbReference type="Proteomes" id="UP000053872"/>
    </source>
</evidence>
<keyword evidence="6" id="KW-1185">Reference proteome</keyword>
<dbReference type="InParanoid" id="A0A2I0LYA0"/>
<dbReference type="Proteomes" id="UP000053872">
    <property type="component" value="Unassembled WGS sequence"/>
</dbReference>
<dbReference type="EMBL" id="AKCR02000062">
    <property type="protein sequence ID" value="PKK22399.1"/>
    <property type="molecule type" value="Genomic_DNA"/>
</dbReference>
<name>A0A2I0LYA0_COLLI</name>
<feature type="signal peptide" evidence="4">
    <location>
        <begin position="1"/>
        <end position="18"/>
    </location>
</feature>
<evidence type="ECO:0000256" key="4">
    <source>
        <dbReference type="SAM" id="SignalP"/>
    </source>
</evidence>
<protein>
    <submittedName>
        <fullName evidence="5">N-acetylneuraminic acid phosphatase</fullName>
    </submittedName>
</protein>
<feature type="chain" id="PRO_5014197313" evidence="4">
    <location>
        <begin position="19"/>
        <end position="348"/>
    </location>
</feature>
<feature type="compositionally biased region" description="Basic residues" evidence="3">
    <location>
        <begin position="62"/>
        <end position="77"/>
    </location>
</feature>
<evidence type="ECO:0000256" key="1">
    <source>
        <dbReference type="ARBA" id="ARBA00022801"/>
    </source>
</evidence>
<dbReference type="AlphaFoldDB" id="A0A2I0LYA0"/>
<sequence length="348" mass="39130">MNCLSLVCVLLPLTNASSRNAPQYKTYGLWHLRAPRSDTVTRAFRRGDNRLHQWREPCTAARRQRAPGRAPGRRRERSCRENRGGRRATIPGWKRCVWRKSSHGSRGSSKGPLTVAALGAGGRGARHCVQRADGGPLSAQVINALQSKHHYGEGEARLICDKVQAKLLKECHDPAKMCITDLRISHWEEAIQETMGGEANRDLAAECYFLWKTTRLQHLTLAEDTRDMLTELRKGLRLQADAAGEDRGVRLPALLRCHRCGRRAERREAGAIHISLLLRSPGGAARGVRYGRGLSRYRYSRRPECWFESNCLVKQSNDNPSRYLPSTSLYYFFCSGSSSSFTEDGAQN</sequence>
<reference evidence="5 6" key="1">
    <citation type="journal article" date="2013" name="Science">
        <title>Genomic diversity and evolution of the head crest in the rock pigeon.</title>
        <authorList>
            <person name="Shapiro M.D."/>
            <person name="Kronenberg Z."/>
            <person name="Li C."/>
            <person name="Domyan E.T."/>
            <person name="Pan H."/>
            <person name="Campbell M."/>
            <person name="Tan H."/>
            <person name="Huff C.D."/>
            <person name="Hu H."/>
            <person name="Vickrey A.I."/>
            <person name="Nielsen S.C."/>
            <person name="Stringham S.A."/>
            <person name="Hu H."/>
            <person name="Willerslev E."/>
            <person name="Gilbert M.T."/>
            <person name="Yandell M."/>
            <person name="Zhang G."/>
            <person name="Wang J."/>
        </authorList>
    </citation>
    <scope>NUCLEOTIDE SEQUENCE [LARGE SCALE GENOMIC DNA]</scope>
    <source>
        <tissue evidence="5">Blood</tissue>
    </source>
</reference>